<dbReference type="GO" id="GO:0046872">
    <property type="term" value="F:metal ion binding"/>
    <property type="evidence" value="ECO:0007669"/>
    <property type="project" value="UniProtKB-KW"/>
</dbReference>
<keyword evidence="6" id="KW-0479">Metal-binding</keyword>
<dbReference type="KEGG" id="goe:100900965"/>
<name>A0AAJ6QQF2_9ACAR</name>
<feature type="transmembrane region" description="Helical" evidence="7">
    <location>
        <begin position="214"/>
        <end position="234"/>
    </location>
</feature>
<gene>
    <name evidence="9" type="primary">LOC100900965</name>
</gene>
<evidence type="ECO:0000256" key="1">
    <source>
        <dbReference type="ARBA" id="ARBA00004141"/>
    </source>
</evidence>
<evidence type="ECO:0000256" key="4">
    <source>
        <dbReference type="ARBA" id="ARBA00022989"/>
    </source>
</evidence>
<evidence type="ECO:0000313" key="9">
    <source>
        <dbReference type="RefSeq" id="XP_003740307.1"/>
    </source>
</evidence>
<evidence type="ECO:0000256" key="2">
    <source>
        <dbReference type="ARBA" id="ARBA00007018"/>
    </source>
</evidence>
<sequence length="314" mass="36282">MSKMRMFSDIFDNDMRFLKDRISKPKSQSEICGVDDETRPFICAIEEAPKFQTTNRYITGGYRTWKSRESCIKGILQWTNETINIWSHLGPFIALLFRYAQDILHNFDEANFEPFDKKLCSLMILAYVTMFGLSSIYHVFNCCCCDCYRYWYGWDFIGICGSIYAYGTGFLFLQFRDAPHWIPLYAAIKTIILAVPIIMLFHEEYRDEKYDDHRAVGLGVFVVFNTIPTVHSIVLRGGLDSPVVRATLPTHLLCVALLVGSFIVYACQFPERFLPGRVNYIGNSHQIWHIGTATAVFHARHLYFQYVRALSGLT</sequence>
<dbReference type="AlphaFoldDB" id="A0AAJ6QQF2"/>
<feature type="transmembrane region" description="Helical" evidence="7">
    <location>
        <begin position="246"/>
        <end position="267"/>
    </location>
</feature>
<keyword evidence="3 7" id="KW-0812">Transmembrane</keyword>
<evidence type="ECO:0000256" key="5">
    <source>
        <dbReference type="ARBA" id="ARBA00023136"/>
    </source>
</evidence>
<feature type="transmembrane region" description="Helical" evidence="7">
    <location>
        <begin position="121"/>
        <end position="140"/>
    </location>
</feature>
<accession>A0AAJ6QQF2</accession>
<dbReference type="InterPro" id="IPR004254">
    <property type="entry name" value="AdipoR/HlyIII-related"/>
</dbReference>
<reference evidence="9" key="1">
    <citation type="submission" date="2025-08" db="UniProtKB">
        <authorList>
            <consortium name="RefSeq"/>
        </authorList>
    </citation>
    <scope>IDENTIFICATION</scope>
</reference>
<keyword evidence="8" id="KW-1185">Reference proteome</keyword>
<dbReference type="RefSeq" id="XP_003740307.1">
    <property type="nucleotide sequence ID" value="XM_003740259.1"/>
</dbReference>
<dbReference type="PANTHER" id="PTHR20855">
    <property type="entry name" value="ADIPOR/PROGESTIN RECEPTOR-RELATED"/>
    <property type="match status" value="1"/>
</dbReference>
<dbReference type="PANTHER" id="PTHR20855:SF15">
    <property type="entry name" value="PROGESTIN AND ADIPOQ RECEPTOR FAMILY MEMBER 3"/>
    <property type="match status" value="1"/>
</dbReference>
<dbReference type="GO" id="GO:0038023">
    <property type="term" value="F:signaling receptor activity"/>
    <property type="evidence" value="ECO:0007669"/>
    <property type="project" value="TreeGrafter"/>
</dbReference>
<comment type="similarity">
    <text evidence="2">Belongs to the ADIPOR family.</text>
</comment>
<feature type="binding site" evidence="6">
    <location>
        <position position="289"/>
    </location>
    <ligand>
        <name>Zn(2+)</name>
        <dbReference type="ChEBI" id="CHEBI:29105"/>
    </ligand>
</feature>
<evidence type="ECO:0000256" key="7">
    <source>
        <dbReference type="SAM" id="Phobius"/>
    </source>
</evidence>
<feature type="binding site" evidence="6">
    <location>
        <position position="138"/>
    </location>
    <ligand>
        <name>Zn(2+)</name>
        <dbReference type="ChEBI" id="CHEBI:29105"/>
    </ligand>
</feature>
<dbReference type="GO" id="GO:0016020">
    <property type="term" value="C:membrane"/>
    <property type="evidence" value="ECO:0007669"/>
    <property type="project" value="UniProtKB-SubCell"/>
</dbReference>
<evidence type="ECO:0000256" key="6">
    <source>
        <dbReference type="PIRSR" id="PIRSR604254-1"/>
    </source>
</evidence>
<keyword evidence="4 7" id="KW-1133">Transmembrane helix</keyword>
<comment type="subcellular location">
    <subcellularLocation>
        <location evidence="1">Membrane</location>
        <topology evidence="1">Multi-pass membrane protein</topology>
    </subcellularLocation>
</comment>
<dbReference type="Pfam" id="PF03006">
    <property type="entry name" value="HlyIII"/>
    <property type="match status" value="1"/>
</dbReference>
<feature type="binding site" evidence="6">
    <location>
        <position position="285"/>
    </location>
    <ligand>
        <name>Zn(2+)</name>
        <dbReference type="ChEBI" id="CHEBI:29105"/>
    </ligand>
</feature>
<evidence type="ECO:0000256" key="3">
    <source>
        <dbReference type="ARBA" id="ARBA00022692"/>
    </source>
</evidence>
<organism evidence="8 9">
    <name type="scientific">Galendromus occidentalis</name>
    <name type="common">western predatory mite</name>
    <dbReference type="NCBI Taxonomy" id="34638"/>
    <lineage>
        <taxon>Eukaryota</taxon>
        <taxon>Metazoa</taxon>
        <taxon>Ecdysozoa</taxon>
        <taxon>Arthropoda</taxon>
        <taxon>Chelicerata</taxon>
        <taxon>Arachnida</taxon>
        <taxon>Acari</taxon>
        <taxon>Parasitiformes</taxon>
        <taxon>Mesostigmata</taxon>
        <taxon>Gamasina</taxon>
        <taxon>Phytoseioidea</taxon>
        <taxon>Phytoseiidae</taxon>
        <taxon>Typhlodrominae</taxon>
        <taxon>Galendromus</taxon>
    </lineage>
</organism>
<evidence type="ECO:0000313" key="8">
    <source>
        <dbReference type="Proteomes" id="UP000694867"/>
    </source>
</evidence>
<proteinExistence type="inferred from homology"/>
<keyword evidence="6" id="KW-0862">Zinc</keyword>
<feature type="transmembrane region" description="Helical" evidence="7">
    <location>
        <begin position="181"/>
        <end position="202"/>
    </location>
</feature>
<dbReference type="Proteomes" id="UP000694867">
    <property type="component" value="Unplaced"/>
</dbReference>
<protein>
    <submittedName>
        <fullName evidence="9">Progestin and adipoQ receptor family member 3-like</fullName>
    </submittedName>
</protein>
<feature type="transmembrane region" description="Helical" evidence="7">
    <location>
        <begin position="83"/>
        <end position="101"/>
    </location>
</feature>
<feature type="transmembrane region" description="Helical" evidence="7">
    <location>
        <begin position="152"/>
        <end position="175"/>
    </location>
</feature>
<dbReference type="GeneID" id="100900965"/>
<keyword evidence="5 7" id="KW-0472">Membrane</keyword>